<evidence type="ECO:0000313" key="2">
    <source>
        <dbReference type="EMBL" id="SOX55745.1"/>
    </source>
</evidence>
<comment type="caution">
    <text evidence="2">The sequence shown here is derived from an EMBL/GenBank/DDBJ whole genome shotgun (WGS) entry which is preliminary data.</text>
</comment>
<dbReference type="AlphaFoldDB" id="A0A2K4YG33"/>
<dbReference type="RefSeq" id="WP_279304541.1">
    <property type="nucleotide sequence ID" value="NZ_FXEG02000005.1"/>
</dbReference>
<keyword evidence="3" id="KW-1185">Reference proteome</keyword>
<organism evidence="2 3">
    <name type="scientific">Mycobacterium ahvazicum</name>
    <dbReference type="NCBI Taxonomy" id="1964395"/>
    <lineage>
        <taxon>Bacteria</taxon>
        <taxon>Bacillati</taxon>
        <taxon>Actinomycetota</taxon>
        <taxon>Actinomycetes</taxon>
        <taxon>Mycobacteriales</taxon>
        <taxon>Mycobacteriaceae</taxon>
        <taxon>Mycobacterium</taxon>
        <taxon>Mycobacterium simiae complex</taxon>
    </lineage>
</organism>
<name>A0A2K4YG33_9MYCO</name>
<keyword evidence="1" id="KW-0732">Signal</keyword>
<dbReference type="Proteomes" id="UP000236318">
    <property type="component" value="Unassembled WGS sequence"/>
</dbReference>
<sequence length="41" mass="4082">MTRGKKVFVALLLAFAVSTTSVSCLPITTVNCPAGGGPIGC</sequence>
<feature type="signal peptide" evidence="1">
    <location>
        <begin position="1"/>
        <end position="23"/>
    </location>
</feature>
<protein>
    <recommendedName>
        <fullName evidence="4">Lipoprotein</fullName>
    </recommendedName>
</protein>
<proteinExistence type="predicted"/>
<evidence type="ECO:0008006" key="4">
    <source>
        <dbReference type="Google" id="ProtNLM"/>
    </source>
</evidence>
<evidence type="ECO:0000313" key="3">
    <source>
        <dbReference type="Proteomes" id="UP000236318"/>
    </source>
</evidence>
<reference evidence="2" key="1">
    <citation type="submission" date="2018-01" db="EMBL/GenBank/DDBJ databases">
        <authorList>
            <consortium name="Urmite Genomes"/>
        </authorList>
    </citation>
    <scope>NUCLEOTIDE SEQUENCE [LARGE SCALE GENOMIC DNA]</scope>
    <source>
        <strain evidence="2">AFP003</strain>
    </source>
</reference>
<evidence type="ECO:0000256" key="1">
    <source>
        <dbReference type="SAM" id="SignalP"/>
    </source>
</evidence>
<dbReference type="EMBL" id="FXEG02000005">
    <property type="protein sequence ID" value="SOX55745.1"/>
    <property type="molecule type" value="Genomic_DNA"/>
</dbReference>
<gene>
    <name evidence="2" type="ORF">MAAFP003_4439</name>
</gene>
<dbReference type="PROSITE" id="PS51257">
    <property type="entry name" value="PROKAR_LIPOPROTEIN"/>
    <property type="match status" value="1"/>
</dbReference>
<accession>A0A2K4YG33</accession>
<feature type="chain" id="PRO_5039691933" description="Lipoprotein" evidence="1">
    <location>
        <begin position="24"/>
        <end position="41"/>
    </location>
</feature>